<dbReference type="eggNOG" id="KOG1075">
    <property type="taxonomic scope" value="Eukaryota"/>
</dbReference>
<evidence type="ECO:0000256" key="1">
    <source>
        <dbReference type="SAM" id="MobiDB-lite"/>
    </source>
</evidence>
<dbReference type="InterPro" id="IPR025558">
    <property type="entry name" value="DUF4283"/>
</dbReference>
<feature type="domain" description="DUF4283" evidence="2">
    <location>
        <begin position="24"/>
        <end position="106"/>
    </location>
</feature>
<protein>
    <submittedName>
        <fullName evidence="4">Uncharacterized protein LOC104246718</fullName>
    </submittedName>
</protein>
<organism evidence="3 4">
    <name type="scientific">Nicotiana sylvestris</name>
    <name type="common">Wood tobacco</name>
    <name type="synonym">South American tobacco</name>
    <dbReference type="NCBI Taxonomy" id="4096"/>
    <lineage>
        <taxon>Eukaryota</taxon>
        <taxon>Viridiplantae</taxon>
        <taxon>Streptophyta</taxon>
        <taxon>Embryophyta</taxon>
        <taxon>Tracheophyta</taxon>
        <taxon>Spermatophyta</taxon>
        <taxon>Magnoliopsida</taxon>
        <taxon>eudicotyledons</taxon>
        <taxon>Gunneridae</taxon>
        <taxon>Pentapetalae</taxon>
        <taxon>asterids</taxon>
        <taxon>lamiids</taxon>
        <taxon>Solanales</taxon>
        <taxon>Solanaceae</taxon>
        <taxon>Nicotianoideae</taxon>
        <taxon>Nicotianeae</taxon>
        <taxon>Nicotiana</taxon>
    </lineage>
</organism>
<gene>
    <name evidence="4" type="primary">LOC104246718</name>
</gene>
<reference evidence="3" key="1">
    <citation type="journal article" date="2013" name="Genome Biol.">
        <title>Reference genomes and transcriptomes of Nicotiana sylvestris and Nicotiana tomentosiformis.</title>
        <authorList>
            <person name="Sierro N."/>
            <person name="Battey J.N."/>
            <person name="Ouadi S."/>
            <person name="Bovet L."/>
            <person name="Goepfert S."/>
            <person name="Bakaher N."/>
            <person name="Peitsch M.C."/>
            <person name="Ivanov N.V."/>
        </authorList>
    </citation>
    <scope>NUCLEOTIDE SEQUENCE [LARGE SCALE GENOMIC DNA]</scope>
</reference>
<name>A0A1U7YG24_NICSY</name>
<dbReference type="Pfam" id="PF14111">
    <property type="entry name" value="DUF4283"/>
    <property type="match status" value="1"/>
</dbReference>
<dbReference type="OrthoDB" id="1939300at2759"/>
<evidence type="ECO:0000313" key="3">
    <source>
        <dbReference type="Proteomes" id="UP000189701"/>
    </source>
</evidence>
<keyword evidence="3" id="KW-1185">Reference proteome</keyword>
<feature type="region of interest" description="Disordered" evidence="1">
    <location>
        <begin position="336"/>
        <end position="372"/>
    </location>
</feature>
<accession>A0A1U7YG24</accession>
<proteinExistence type="predicted"/>
<dbReference type="PANTHER" id="PTHR33233">
    <property type="entry name" value="ENDONUCLEASE/EXONUCLEASE/PHOSPHATASE"/>
    <property type="match status" value="1"/>
</dbReference>
<feature type="compositionally biased region" description="Polar residues" evidence="1">
    <location>
        <begin position="341"/>
        <end position="360"/>
    </location>
</feature>
<dbReference type="Proteomes" id="UP000189701">
    <property type="component" value="Unplaced"/>
</dbReference>
<dbReference type="AlphaFoldDB" id="A0A1U7YG24"/>
<feature type="compositionally biased region" description="Basic and acidic residues" evidence="1">
    <location>
        <begin position="363"/>
        <end position="372"/>
    </location>
</feature>
<dbReference type="PANTHER" id="PTHR33233:SF17">
    <property type="entry name" value="DUF4283 DOMAIN-CONTAINING PROTEIN"/>
    <property type="match status" value="1"/>
</dbReference>
<evidence type="ECO:0000259" key="2">
    <source>
        <dbReference type="Pfam" id="PF14111"/>
    </source>
</evidence>
<sequence>MVKFVSTKQSVYSWNGFEDVKEEEENWSATLIAYIVGENPGYNVMRRYIAQHWLDIGEPDLFLYEDGYYVIKFQNMDDMHIIFYAGPHTIRNRPIILKPWTPDFDISKEFLTDIPLWVIFPKLPMSCWGNETLSKTASAVGKPLFADECTTKQTRISYARILIEPLFADECTTKQTRISYARILIEVNVTKTLPTKIMVMDPRGKVFQQAIGYEWKPVYCYKCQAIGHICQNHQGNKEQRVIQPQRRREAKKVTYEWRTKGPIAKDMRNEEHDNVEGNMGETTKTLEVPYKAADGKTGMQQGEVQAILHQTTGGKGSNSKEMVDRGTNKLDFSFENIPMLTPQSSRISSKRGTPSTSGANNLPHDRGGECRN</sequence>
<dbReference type="RefSeq" id="XP_009800896.1">
    <property type="nucleotide sequence ID" value="XM_009802594.1"/>
</dbReference>
<evidence type="ECO:0000313" key="4">
    <source>
        <dbReference type="RefSeq" id="XP_009800896.1"/>
    </source>
</evidence>
<reference evidence="4" key="2">
    <citation type="submission" date="2025-08" db="UniProtKB">
        <authorList>
            <consortium name="RefSeq"/>
        </authorList>
    </citation>
    <scope>IDENTIFICATION</scope>
    <source>
        <tissue evidence="4">Leaf</tissue>
    </source>
</reference>